<evidence type="ECO:0000313" key="3">
    <source>
        <dbReference type="Proteomes" id="UP000324022"/>
    </source>
</evidence>
<gene>
    <name evidence="2" type="ORF">UTRI_10591_B</name>
</gene>
<evidence type="ECO:0000256" key="1">
    <source>
        <dbReference type="SAM" id="MobiDB-lite"/>
    </source>
</evidence>
<proteinExistence type="predicted"/>
<name>A0A5C3EAA4_9BASI</name>
<dbReference type="OrthoDB" id="2123952at2759"/>
<accession>A0A5C3EAA4</accession>
<evidence type="ECO:0000313" key="2">
    <source>
        <dbReference type="EMBL" id="SPO27130.1"/>
    </source>
</evidence>
<dbReference type="AlphaFoldDB" id="A0A5C3EAA4"/>
<protein>
    <submittedName>
        <fullName evidence="2">Uncharacterized protein</fullName>
    </submittedName>
</protein>
<sequence length="440" mass="46634">MLTPINTNTSSPVRPGLESPTHKLCRSAESKKLDVELAAKVKSLKDGAKARKESKGPILKRKMACATCRRRKASAEAAGHPSAVPPGPCSYDCDQHEEPVPNRFFANGSFHSLTFHSHPRMPLTPGFGVPGPYDAMTGAPMVDSLNFLPPTSPHGVWAYGDFPMTPSRVSGPGCNSSSCHTTPLVTTPTRPTFLTSTPMRRIISPSLAINSTPIQEHDVFYSPPQHEQWTPSPAMSTESVYYSPMVASLSEGLASASGLSSAASTPSLASTRAIRSPFPMSQDLGTPLSMPPTTPISDSFDVNCLGPPMVPRASLSPHEQQMKCTNFLQSLEPMPYNLIDFTAAGQLNAEALSMMSTPMMAADSIEIMAGNDLGLINGPMDGKLQDPFTSLSGLEMPDATLLANAGAADMSSMASMTLTSAMPTDMFSASTTPAAPEWVA</sequence>
<keyword evidence="3" id="KW-1185">Reference proteome</keyword>
<feature type="compositionally biased region" description="Polar residues" evidence="1">
    <location>
        <begin position="1"/>
        <end position="12"/>
    </location>
</feature>
<reference evidence="2 3" key="1">
    <citation type="submission" date="2018-03" db="EMBL/GenBank/DDBJ databases">
        <authorList>
            <person name="Guldener U."/>
        </authorList>
    </citation>
    <scope>NUCLEOTIDE SEQUENCE [LARGE SCALE GENOMIC DNA]</scope>
    <source>
        <strain evidence="2 3">NBRC100155</strain>
    </source>
</reference>
<dbReference type="Proteomes" id="UP000324022">
    <property type="component" value="Unassembled WGS sequence"/>
</dbReference>
<dbReference type="EMBL" id="OOIN01000016">
    <property type="protein sequence ID" value="SPO27130.1"/>
    <property type="molecule type" value="Genomic_DNA"/>
</dbReference>
<feature type="region of interest" description="Disordered" evidence="1">
    <location>
        <begin position="1"/>
        <end position="22"/>
    </location>
</feature>
<organism evidence="2 3">
    <name type="scientific">Ustilago trichophora</name>
    <dbReference type="NCBI Taxonomy" id="86804"/>
    <lineage>
        <taxon>Eukaryota</taxon>
        <taxon>Fungi</taxon>
        <taxon>Dikarya</taxon>
        <taxon>Basidiomycota</taxon>
        <taxon>Ustilaginomycotina</taxon>
        <taxon>Ustilaginomycetes</taxon>
        <taxon>Ustilaginales</taxon>
        <taxon>Ustilaginaceae</taxon>
        <taxon>Ustilago</taxon>
    </lineage>
</organism>